<dbReference type="AlphaFoldDB" id="A0A178IK43"/>
<gene>
    <name evidence="1" type="ORF">AW736_08505</name>
</gene>
<proteinExistence type="predicted"/>
<keyword evidence="2" id="KW-1185">Reference proteome</keyword>
<evidence type="ECO:0000313" key="1">
    <source>
        <dbReference type="EMBL" id="OAM89657.1"/>
    </source>
</evidence>
<name>A0A178IK43_9BACT</name>
<accession>A0A178IK43</accession>
<dbReference type="EMBL" id="LRRQ01000083">
    <property type="protein sequence ID" value="OAM89657.1"/>
    <property type="molecule type" value="Genomic_DNA"/>
</dbReference>
<reference evidence="1 2" key="1">
    <citation type="submission" date="2016-01" db="EMBL/GenBank/DDBJ databases">
        <title>High potential of lignocellulose degradation of a new Verrucomicrobia species.</title>
        <authorList>
            <person name="Wang Y."/>
            <person name="Shi Y."/>
            <person name="Qiu Z."/>
            <person name="Liu S."/>
            <person name="Yang H."/>
        </authorList>
    </citation>
    <scope>NUCLEOTIDE SEQUENCE [LARGE SCALE GENOMIC DNA]</scope>
    <source>
        <strain evidence="1 2">TSB47</strain>
    </source>
</reference>
<evidence type="ECO:0000313" key="2">
    <source>
        <dbReference type="Proteomes" id="UP000078486"/>
    </source>
</evidence>
<comment type="caution">
    <text evidence="1">The sequence shown here is derived from an EMBL/GenBank/DDBJ whole genome shotgun (WGS) entry which is preliminary data.</text>
</comment>
<sequence>MSGIPDIRSFNSRDPTTTKVTCFSQVPKTTQKLANTTLLIGCDSENRCIHVNLLENAKDGDWSLVSIRNQKYRKMGVRKLIVLMFGPDGRIINQFYDDISPSGKRKTSLS</sequence>
<protein>
    <submittedName>
        <fullName evidence="1">Uncharacterized protein</fullName>
    </submittedName>
</protein>
<organism evidence="1 2">
    <name type="scientific">Termitidicoccus mucosus</name>
    <dbReference type="NCBI Taxonomy" id="1184151"/>
    <lineage>
        <taxon>Bacteria</taxon>
        <taxon>Pseudomonadati</taxon>
        <taxon>Verrucomicrobiota</taxon>
        <taxon>Opitutia</taxon>
        <taxon>Opitutales</taxon>
        <taxon>Opitutaceae</taxon>
        <taxon>Termitidicoccus</taxon>
    </lineage>
</organism>
<dbReference type="Proteomes" id="UP000078486">
    <property type="component" value="Unassembled WGS sequence"/>
</dbReference>